<feature type="compositionally biased region" description="Polar residues" evidence="14">
    <location>
        <begin position="344"/>
        <end position="358"/>
    </location>
</feature>
<dbReference type="GO" id="GO:0005634">
    <property type="term" value="C:nucleus"/>
    <property type="evidence" value="ECO:0007669"/>
    <property type="project" value="UniProtKB-SubCell"/>
</dbReference>
<keyword evidence="17" id="KW-1185">Reference proteome</keyword>
<dbReference type="SMART" id="SM00389">
    <property type="entry name" value="HOX"/>
    <property type="match status" value="1"/>
</dbReference>
<comment type="caution">
    <text evidence="16">The sequence shown here is derived from an EMBL/GenBank/DDBJ whole genome shotgun (WGS) entry which is preliminary data.</text>
</comment>
<evidence type="ECO:0000256" key="8">
    <source>
        <dbReference type="ARBA" id="ARBA00023163"/>
    </source>
</evidence>
<dbReference type="InterPro" id="IPR017970">
    <property type="entry name" value="Homeobox_CS"/>
</dbReference>
<feature type="region of interest" description="Disordered" evidence="14">
    <location>
        <begin position="78"/>
        <end position="127"/>
    </location>
</feature>
<dbReference type="GO" id="GO:0000981">
    <property type="term" value="F:DNA-binding transcription factor activity, RNA polymerase II-specific"/>
    <property type="evidence" value="ECO:0007669"/>
    <property type="project" value="InterPro"/>
</dbReference>
<dbReference type="PANTHER" id="PTHR46799:SF1">
    <property type="entry name" value="HOMEOBOX PROTEIN UNC-4 HOMOLOG"/>
    <property type="match status" value="1"/>
</dbReference>
<evidence type="ECO:0000256" key="14">
    <source>
        <dbReference type="SAM" id="MobiDB-lite"/>
    </source>
</evidence>
<comment type="subcellular location">
    <subcellularLocation>
        <location evidence="1 12 13">Nucleus</location>
    </subcellularLocation>
</comment>
<dbReference type="SUPFAM" id="SSF46689">
    <property type="entry name" value="Homeodomain-like"/>
    <property type="match status" value="1"/>
</dbReference>
<keyword evidence="5" id="KW-0805">Transcription regulation</keyword>
<keyword evidence="6 12" id="KW-0238">DNA-binding</keyword>
<evidence type="ECO:0000256" key="3">
    <source>
        <dbReference type="ARBA" id="ARBA00022782"/>
    </source>
</evidence>
<dbReference type="SMR" id="A0A482WPK5"/>
<organism evidence="16 17">
    <name type="scientific">Laodelphax striatellus</name>
    <name type="common">Small brown planthopper</name>
    <name type="synonym">Delphax striatella</name>
    <dbReference type="NCBI Taxonomy" id="195883"/>
    <lineage>
        <taxon>Eukaryota</taxon>
        <taxon>Metazoa</taxon>
        <taxon>Ecdysozoa</taxon>
        <taxon>Arthropoda</taxon>
        <taxon>Hexapoda</taxon>
        <taxon>Insecta</taxon>
        <taxon>Pterygota</taxon>
        <taxon>Neoptera</taxon>
        <taxon>Paraneoptera</taxon>
        <taxon>Hemiptera</taxon>
        <taxon>Auchenorrhyncha</taxon>
        <taxon>Fulgoroidea</taxon>
        <taxon>Delphacidae</taxon>
        <taxon>Criomorphinae</taxon>
        <taxon>Laodelphax</taxon>
    </lineage>
</organism>
<evidence type="ECO:0000256" key="6">
    <source>
        <dbReference type="ARBA" id="ARBA00023125"/>
    </source>
</evidence>
<dbReference type="InterPro" id="IPR001356">
    <property type="entry name" value="HD"/>
</dbReference>
<dbReference type="GO" id="GO:1990837">
    <property type="term" value="F:sequence-specific double-stranded DNA binding"/>
    <property type="evidence" value="ECO:0007669"/>
    <property type="project" value="TreeGrafter"/>
</dbReference>
<evidence type="ECO:0000313" key="16">
    <source>
        <dbReference type="EMBL" id="RZF35474.1"/>
    </source>
</evidence>
<evidence type="ECO:0000256" key="9">
    <source>
        <dbReference type="ARBA" id="ARBA00023242"/>
    </source>
</evidence>
<dbReference type="GO" id="GO:0007399">
    <property type="term" value="P:nervous system development"/>
    <property type="evidence" value="ECO:0007669"/>
    <property type="project" value="UniProtKB-KW"/>
</dbReference>
<protein>
    <recommendedName>
        <fullName evidence="11">Homeobox protein unc-4</fullName>
    </recommendedName>
</protein>
<dbReference type="PROSITE" id="PS00027">
    <property type="entry name" value="HOMEOBOX_1"/>
    <property type="match status" value="1"/>
</dbReference>
<feature type="compositionally biased region" description="Polar residues" evidence="14">
    <location>
        <begin position="318"/>
        <end position="328"/>
    </location>
</feature>
<evidence type="ECO:0000256" key="11">
    <source>
        <dbReference type="ARBA" id="ARBA00069290"/>
    </source>
</evidence>
<keyword evidence="4" id="KW-0524">Neurogenesis</keyword>
<dbReference type="Pfam" id="PF00046">
    <property type="entry name" value="Homeodomain"/>
    <property type="match status" value="1"/>
</dbReference>
<dbReference type="FunFam" id="1.10.10.60:FF:000057">
    <property type="entry name" value="Short stature homeobox 2"/>
    <property type="match status" value="1"/>
</dbReference>
<reference evidence="16 17" key="1">
    <citation type="journal article" date="2017" name="Gigascience">
        <title>Genome sequence of the small brown planthopper, Laodelphax striatellus.</title>
        <authorList>
            <person name="Zhu J."/>
            <person name="Jiang F."/>
            <person name="Wang X."/>
            <person name="Yang P."/>
            <person name="Bao Y."/>
            <person name="Zhao W."/>
            <person name="Wang W."/>
            <person name="Lu H."/>
            <person name="Wang Q."/>
            <person name="Cui N."/>
            <person name="Li J."/>
            <person name="Chen X."/>
            <person name="Luo L."/>
            <person name="Yu J."/>
            <person name="Kang L."/>
            <person name="Cui F."/>
        </authorList>
    </citation>
    <scope>NUCLEOTIDE SEQUENCE [LARGE SCALE GENOMIC DNA]</scope>
    <source>
        <strain evidence="16">Lst14</strain>
    </source>
</reference>
<proteinExistence type="inferred from homology"/>
<dbReference type="Proteomes" id="UP000291343">
    <property type="component" value="Unassembled WGS sequence"/>
</dbReference>
<evidence type="ECO:0000256" key="7">
    <source>
        <dbReference type="ARBA" id="ARBA00023155"/>
    </source>
</evidence>
<feature type="compositionally biased region" description="Low complexity" evidence="14">
    <location>
        <begin position="284"/>
        <end position="294"/>
    </location>
</feature>
<evidence type="ECO:0000256" key="13">
    <source>
        <dbReference type="RuleBase" id="RU000682"/>
    </source>
</evidence>
<evidence type="ECO:0000256" key="5">
    <source>
        <dbReference type="ARBA" id="ARBA00023015"/>
    </source>
</evidence>
<feature type="domain" description="Homeobox" evidence="15">
    <location>
        <begin position="120"/>
        <end position="180"/>
    </location>
</feature>
<dbReference type="STRING" id="195883.A0A482WPK5"/>
<gene>
    <name evidence="16" type="ORF">LSTR_LSTR013317</name>
</gene>
<dbReference type="Gene3D" id="1.10.10.60">
    <property type="entry name" value="Homeodomain-like"/>
    <property type="match status" value="1"/>
</dbReference>
<keyword evidence="3" id="KW-0221">Differentiation</keyword>
<comment type="similarity">
    <text evidence="10">Belongs to the paired homeobox family. Unc-4 subfamily.</text>
</comment>
<dbReference type="EMBL" id="QKKF02028100">
    <property type="protein sequence ID" value="RZF35474.1"/>
    <property type="molecule type" value="Genomic_DNA"/>
</dbReference>
<feature type="region of interest" description="Disordered" evidence="14">
    <location>
        <begin position="179"/>
        <end position="201"/>
    </location>
</feature>
<dbReference type="GO" id="GO:0030154">
    <property type="term" value="P:cell differentiation"/>
    <property type="evidence" value="ECO:0007669"/>
    <property type="project" value="UniProtKB-KW"/>
</dbReference>
<keyword evidence="7 12" id="KW-0371">Homeobox</keyword>
<evidence type="ECO:0000256" key="10">
    <source>
        <dbReference type="ARBA" id="ARBA00038351"/>
    </source>
</evidence>
<feature type="region of interest" description="Disordered" evidence="14">
    <location>
        <begin position="249"/>
        <end position="358"/>
    </location>
</feature>
<evidence type="ECO:0000259" key="15">
    <source>
        <dbReference type="PROSITE" id="PS50071"/>
    </source>
</evidence>
<evidence type="ECO:0000256" key="1">
    <source>
        <dbReference type="ARBA" id="ARBA00004123"/>
    </source>
</evidence>
<keyword evidence="2" id="KW-0217">Developmental protein</keyword>
<dbReference type="InParanoid" id="A0A482WPK5"/>
<dbReference type="AlphaFoldDB" id="A0A482WPK5"/>
<keyword evidence="9 12" id="KW-0539">Nucleus</keyword>
<accession>A0A482WPK5</accession>
<evidence type="ECO:0000313" key="17">
    <source>
        <dbReference type="Proteomes" id="UP000291343"/>
    </source>
</evidence>
<feature type="compositionally biased region" description="Polar residues" evidence="14">
    <location>
        <begin position="93"/>
        <end position="102"/>
    </location>
</feature>
<name>A0A482WPK5_LAOST</name>
<dbReference type="InterPro" id="IPR009057">
    <property type="entry name" value="Homeodomain-like_sf"/>
</dbReference>
<evidence type="ECO:0000256" key="12">
    <source>
        <dbReference type="PROSITE-ProRule" id="PRU00108"/>
    </source>
</evidence>
<evidence type="ECO:0000256" key="2">
    <source>
        <dbReference type="ARBA" id="ARBA00022473"/>
    </source>
</evidence>
<keyword evidence="8" id="KW-0804">Transcription</keyword>
<dbReference type="PANTHER" id="PTHR46799">
    <property type="entry name" value="HOMEOBOX PROTEIN UNC-4 HOMOLOG"/>
    <property type="match status" value="1"/>
</dbReference>
<dbReference type="CDD" id="cd00086">
    <property type="entry name" value="homeodomain"/>
    <property type="match status" value="1"/>
</dbReference>
<feature type="DNA-binding region" description="Homeobox" evidence="12">
    <location>
        <begin position="122"/>
        <end position="181"/>
    </location>
</feature>
<evidence type="ECO:0000256" key="4">
    <source>
        <dbReference type="ARBA" id="ARBA00022902"/>
    </source>
</evidence>
<sequence>MMVLETNCLPPPLRLYLQGGGGVPPGGGSQGGNNGGFAPLPLFPHLARFPVFPHGFLHPHHPRFADTLLSAAAARPTHLSVAEHHRRRHRQSPSESDNVSENGSTKKDGDGTGSDDLNSSKRRRSRTNFNSWQLEELERAFLASHYPDVFMREALALRLDLKESRVAVWFQNRRAKWRKKEHTKKGPGRPAHNAHPVTCSGEPIPVEELQRKERERRHKKLLKSLERQQRKLAAKGVAVDLDTLRREWETQQHNHGMKKSILGGSGSGGGESSSPRGMGEDSMSCCSNSSTTTTKDVEIDVVGESEDTQPTRHGDVTPPTSTGHTSLDLSDKSRSRPNPFSIESLLSSARVSQQQGHL</sequence>
<dbReference type="PROSITE" id="PS50071">
    <property type="entry name" value="HOMEOBOX_2"/>
    <property type="match status" value="1"/>
</dbReference>
<dbReference type="OrthoDB" id="6159439at2759"/>